<keyword evidence="1" id="KW-0812">Transmembrane</keyword>
<protein>
    <submittedName>
        <fullName evidence="3">Nucleoside recognition</fullName>
    </submittedName>
</protein>
<dbReference type="Proteomes" id="UP000184052">
    <property type="component" value="Unassembled WGS sequence"/>
</dbReference>
<feature type="transmembrane region" description="Helical" evidence="1">
    <location>
        <begin position="117"/>
        <end position="138"/>
    </location>
</feature>
<keyword evidence="4" id="KW-1185">Reference proteome</keyword>
<proteinExistence type="predicted"/>
<name>A0A1M6HZD5_9FIRM</name>
<accession>A0A1M6HZD5</accession>
<keyword evidence="1" id="KW-0472">Membrane</keyword>
<dbReference type="EMBL" id="FQZL01000015">
    <property type="protein sequence ID" value="SHJ27598.1"/>
    <property type="molecule type" value="Genomic_DNA"/>
</dbReference>
<evidence type="ECO:0000259" key="2">
    <source>
        <dbReference type="Pfam" id="PF07670"/>
    </source>
</evidence>
<reference evidence="3 4" key="1">
    <citation type="submission" date="2016-11" db="EMBL/GenBank/DDBJ databases">
        <authorList>
            <person name="Jaros S."/>
            <person name="Januszkiewicz K."/>
            <person name="Wedrychowicz H."/>
        </authorList>
    </citation>
    <scope>NUCLEOTIDE SEQUENCE [LARGE SCALE GENOMIC DNA]</scope>
    <source>
        <strain evidence="3 4">DSM 17477</strain>
    </source>
</reference>
<gene>
    <name evidence="3" type="ORF">SAMN02745751_02146</name>
</gene>
<evidence type="ECO:0000256" key="1">
    <source>
        <dbReference type="SAM" id="Phobius"/>
    </source>
</evidence>
<dbReference type="RefSeq" id="WP_073049581.1">
    <property type="nucleotide sequence ID" value="NZ_FQZL01000015.1"/>
</dbReference>
<dbReference type="Pfam" id="PF07670">
    <property type="entry name" value="Gate"/>
    <property type="match status" value="1"/>
</dbReference>
<keyword evidence="1" id="KW-1133">Transmembrane helix</keyword>
<dbReference type="AlphaFoldDB" id="A0A1M6HZD5"/>
<dbReference type="STRING" id="1121476.SAMN02745751_02146"/>
<organism evidence="3 4">
    <name type="scientific">Dethiosulfatibacter aminovorans DSM 17477</name>
    <dbReference type="NCBI Taxonomy" id="1121476"/>
    <lineage>
        <taxon>Bacteria</taxon>
        <taxon>Bacillati</taxon>
        <taxon>Bacillota</taxon>
        <taxon>Tissierellia</taxon>
        <taxon>Dethiosulfatibacter</taxon>
    </lineage>
</organism>
<evidence type="ECO:0000313" key="4">
    <source>
        <dbReference type="Proteomes" id="UP000184052"/>
    </source>
</evidence>
<sequence>MITIDTFRRGLKKGLHVLVELGKIMLPIYVVMELLEYSGILEIISMYFVPFMSIIGLPGEAAFALIIGGALNIYASLGVLGSITLTAKQATIAATFIAISHNLIGETVVIKRIGVNPVFIMVLRILTSFAVASVMNMVL</sequence>
<evidence type="ECO:0000313" key="3">
    <source>
        <dbReference type="EMBL" id="SHJ27598.1"/>
    </source>
</evidence>
<dbReference type="InterPro" id="IPR011642">
    <property type="entry name" value="Gate_dom"/>
</dbReference>
<feature type="transmembrane region" description="Helical" evidence="1">
    <location>
        <begin position="61"/>
        <end position="84"/>
    </location>
</feature>
<feature type="domain" description="Nucleoside transporter/FeoB GTPase Gate" evidence="2">
    <location>
        <begin position="19"/>
        <end position="113"/>
    </location>
</feature>
<feature type="transmembrane region" description="Helical" evidence="1">
    <location>
        <begin position="24"/>
        <end position="49"/>
    </location>
</feature>